<organism evidence="3 4">
    <name type="scientific">Candidatus Litorirhabdus singularis</name>
    <dbReference type="NCBI Taxonomy" id="2518993"/>
    <lineage>
        <taxon>Bacteria</taxon>
        <taxon>Pseudomonadati</taxon>
        <taxon>Pseudomonadota</taxon>
        <taxon>Gammaproteobacteria</taxon>
        <taxon>Cellvibrionales</taxon>
        <taxon>Halieaceae</taxon>
        <taxon>Candidatus Litorirhabdus</taxon>
    </lineage>
</organism>
<protein>
    <recommendedName>
        <fullName evidence="2">LUD domain-containing protein</fullName>
    </recommendedName>
</protein>
<comment type="caution">
    <text evidence="3">The sequence shown here is derived from an EMBL/GenBank/DDBJ whole genome shotgun (WGS) entry which is preliminary data.</text>
</comment>
<dbReference type="Pfam" id="PF02589">
    <property type="entry name" value="LUD_dom"/>
    <property type="match status" value="1"/>
</dbReference>
<feature type="domain" description="LUD" evidence="2">
    <location>
        <begin position="118"/>
        <end position="215"/>
    </location>
</feature>
<feature type="compositionally biased region" description="Basic and acidic residues" evidence="1">
    <location>
        <begin position="1"/>
        <end position="10"/>
    </location>
</feature>
<feature type="region of interest" description="Disordered" evidence="1">
    <location>
        <begin position="1"/>
        <end position="22"/>
    </location>
</feature>
<evidence type="ECO:0000313" key="3">
    <source>
        <dbReference type="EMBL" id="MCX2981027.1"/>
    </source>
</evidence>
<dbReference type="InterPro" id="IPR003741">
    <property type="entry name" value="LUD_dom"/>
</dbReference>
<proteinExistence type="predicted"/>
<dbReference type="SUPFAM" id="SSF100950">
    <property type="entry name" value="NagB/RpiA/CoA transferase-like"/>
    <property type="match status" value="1"/>
</dbReference>
<name>A0ABT3TFD9_9GAMM</name>
<reference evidence="3" key="1">
    <citation type="submission" date="2019-02" db="EMBL/GenBank/DDBJ databases">
        <authorList>
            <person name="Li S.-H."/>
        </authorList>
    </citation>
    <scope>NUCLEOTIDE SEQUENCE</scope>
    <source>
        <strain evidence="3">IMCC14734</strain>
    </source>
</reference>
<dbReference type="PANTHER" id="PTHR43682:SF1">
    <property type="entry name" value="LACTATE UTILIZATION PROTEIN C"/>
    <property type="match status" value="1"/>
</dbReference>
<evidence type="ECO:0000256" key="1">
    <source>
        <dbReference type="SAM" id="MobiDB-lite"/>
    </source>
</evidence>
<dbReference type="RefSeq" id="WP_279245041.1">
    <property type="nucleotide sequence ID" value="NZ_SHNN01000002.1"/>
</dbReference>
<dbReference type="PANTHER" id="PTHR43682">
    <property type="entry name" value="LACTATE UTILIZATION PROTEIN C"/>
    <property type="match status" value="1"/>
</dbReference>
<evidence type="ECO:0000313" key="4">
    <source>
        <dbReference type="Proteomes" id="UP001143362"/>
    </source>
</evidence>
<evidence type="ECO:0000259" key="2">
    <source>
        <dbReference type="Pfam" id="PF02589"/>
    </source>
</evidence>
<dbReference type="InterPro" id="IPR037171">
    <property type="entry name" value="NagB/RpiA_transferase-like"/>
</dbReference>
<dbReference type="Proteomes" id="UP001143362">
    <property type="component" value="Unassembled WGS sequence"/>
</dbReference>
<dbReference type="EMBL" id="SHNN01000002">
    <property type="protein sequence ID" value="MCX2981027.1"/>
    <property type="molecule type" value="Genomic_DNA"/>
</dbReference>
<dbReference type="InterPro" id="IPR024185">
    <property type="entry name" value="FTHF_cligase-like_sf"/>
</dbReference>
<accession>A0ABT3TFD9</accession>
<dbReference type="Gene3D" id="3.40.50.10420">
    <property type="entry name" value="NagB/RpiA/CoA transferase-like"/>
    <property type="match status" value="1"/>
</dbReference>
<gene>
    <name evidence="3" type="ORF">EYC98_09140</name>
</gene>
<sequence length="236" mass="25956">MTEARSDILNRIRRRRGATPPQHEINEALAELGMAPPAPETEGCPIQALERQLQENHISVEHASNRASAVQSIARYVYQSYRNYRVVAGNDARLAAMPWRDGGVLVRFGAAAPQDRLAITYALLGVVESGSLAVFSSRHNPGSNNWLPQDHIVLCDASDIVADYEHAWRELRQHQSKLGAPRGIHFISGPSATADIGFQMVFGAHGPQRLHVIIIGAPEDLPPEDEPKKDSDHETV</sequence>
<keyword evidence="4" id="KW-1185">Reference proteome</keyword>